<feature type="binding site" evidence="13">
    <location>
        <position position="271"/>
    </location>
    <ligand>
        <name>ATP</name>
        <dbReference type="ChEBI" id="CHEBI:30616"/>
    </ligand>
</feature>
<comment type="catalytic activity">
    <reaction evidence="12 13">
        <text>tRNA(Cys) + L-cysteine + ATP = L-cysteinyl-tRNA(Cys) + AMP + diphosphate</text>
        <dbReference type="Rhea" id="RHEA:17773"/>
        <dbReference type="Rhea" id="RHEA-COMP:9661"/>
        <dbReference type="Rhea" id="RHEA-COMP:9679"/>
        <dbReference type="ChEBI" id="CHEBI:30616"/>
        <dbReference type="ChEBI" id="CHEBI:33019"/>
        <dbReference type="ChEBI" id="CHEBI:35235"/>
        <dbReference type="ChEBI" id="CHEBI:78442"/>
        <dbReference type="ChEBI" id="CHEBI:78517"/>
        <dbReference type="ChEBI" id="CHEBI:456215"/>
        <dbReference type="EC" id="6.1.1.16"/>
    </reaction>
</comment>
<sequence>MPIELFNTLGSRVEPLTASRDNTLRMYCCGPTVYDYGHIGNFRTFLHVDVLRRAARLNGLSLKHVMNITDVDDKIIRNAGAAGMSIGDYTAKYEKAFFEDMDALGVERPEIVAHATESIPEMVALVEQLASEDIAYKTEDGSWYFRIAKFPDYGKLSGKDLEGIEDGARVDVDEYEKDAARDFALWKATKPGEASWQTEIGEGRPGWHIECSAMALKHLGTNFDVHAGGEDLTFPHHENEIAQSECATHQPFARHWFHVRFLLVEGKKMSKSEGNFFTLRDLLLKGYRASAIRFLLISVPYRNQMNFTFEGLTESANAIERLRTFVRRLDAAVKNPALPESANEELLALTVSKRDAYLAALQNDLNTAEARAAVFDMVRAANITLDNGTFGRGNVDAVQKLLNDFDAVFDVLTDRDAAVSKAAVAWAQTEGRTDVAPELLQAQSITDEEIEALIAERTDARKRRNFARGDAIRNELLEKGIVIEDGKDGVTWKRK</sequence>
<dbReference type="GO" id="GO:0006423">
    <property type="term" value="P:cysteinyl-tRNA aminoacylation"/>
    <property type="evidence" value="ECO:0007669"/>
    <property type="project" value="UniProtKB-UniRule"/>
</dbReference>
<keyword evidence="7 13" id="KW-0547">Nucleotide-binding</keyword>
<keyword evidence="5 13" id="KW-0436">Ligase</keyword>
<evidence type="ECO:0000259" key="14">
    <source>
        <dbReference type="SMART" id="SM00840"/>
    </source>
</evidence>
<evidence type="ECO:0000256" key="7">
    <source>
        <dbReference type="ARBA" id="ARBA00022741"/>
    </source>
</evidence>
<dbReference type="CDD" id="cd00672">
    <property type="entry name" value="CysRS_core"/>
    <property type="match status" value="1"/>
</dbReference>
<dbReference type="GO" id="GO:0008270">
    <property type="term" value="F:zinc ion binding"/>
    <property type="evidence" value="ECO:0007669"/>
    <property type="project" value="UniProtKB-UniRule"/>
</dbReference>
<dbReference type="SMART" id="SM00840">
    <property type="entry name" value="DALR_2"/>
    <property type="match status" value="1"/>
</dbReference>
<dbReference type="Gene3D" id="1.20.120.1910">
    <property type="entry name" value="Cysteine-tRNA ligase, C-terminal anti-codon recognition domain"/>
    <property type="match status" value="1"/>
</dbReference>
<evidence type="ECO:0000256" key="1">
    <source>
        <dbReference type="ARBA" id="ARBA00004496"/>
    </source>
</evidence>
<comment type="subcellular location">
    <subcellularLocation>
        <location evidence="1 13">Cytoplasm</location>
    </subcellularLocation>
</comment>
<keyword evidence="4 13" id="KW-0963">Cytoplasm</keyword>
<feature type="binding site" evidence="13">
    <location>
        <position position="211"/>
    </location>
    <ligand>
        <name>Zn(2+)</name>
        <dbReference type="ChEBI" id="CHEBI:29105"/>
    </ligand>
</feature>
<protein>
    <recommendedName>
        <fullName evidence="13">Cysteine--tRNA ligase</fullName>
        <ecNumber evidence="13">6.1.1.16</ecNumber>
    </recommendedName>
    <alternativeName>
        <fullName evidence="13">Cysteinyl-tRNA synthetase</fullName>
        <shortName evidence="13">CysRS</shortName>
    </alternativeName>
</protein>
<organism evidence="15 16">
    <name type="scientific">Terriglobus roseus</name>
    <dbReference type="NCBI Taxonomy" id="392734"/>
    <lineage>
        <taxon>Bacteria</taxon>
        <taxon>Pseudomonadati</taxon>
        <taxon>Acidobacteriota</taxon>
        <taxon>Terriglobia</taxon>
        <taxon>Terriglobales</taxon>
        <taxon>Acidobacteriaceae</taxon>
        <taxon>Terriglobus</taxon>
    </lineage>
</organism>
<evidence type="ECO:0000256" key="13">
    <source>
        <dbReference type="HAMAP-Rule" id="MF_00041"/>
    </source>
</evidence>
<feature type="short sequence motif" description="'KMSKS' region" evidence="13">
    <location>
        <begin position="268"/>
        <end position="272"/>
    </location>
</feature>
<keyword evidence="8 13" id="KW-0862">Zinc</keyword>
<evidence type="ECO:0000256" key="9">
    <source>
        <dbReference type="ARBA" id="ARBA00022840"/>
    </source>
</evidence>
<dbReference type="InterPro" id="IPR032678">
    <property type="entry name" value="tRNA-synt_1_cat_dom"/>
</dbReference>
<dbReference type="InterPro" id="IPR014729">
    <property type="entry name" value="Rossmann-like_a/b/a_fold"/>
</dbReference>
<feature type="binding site" evidence="13">
    <location>
        <position position="29"/>
    </location>
    <ligand>
        <name>Zn(2+)</name>
        <dbReference type="ChEBI" id="CHEBI:29105"/>
    </ligand>
</feature>
<keyword evidence="9 13" id="KW-0067">ATP-binding</keyword>
<feature type="binding site" evidence="13">
    <location>
        <position position="236"/>
    </location>
    <ligand>
        <name>Zn(2+)</name>
        <dbReference type="ChEBI" id="CHEBI:29105"/>
    </ligand>
</feature>
<proteinExistence type="inferred from homology"/>
<dbReference type="FunFam" id="3.40.50.620:FF:000130">
    <property type="entry name" value="Cysteine--tRNA ligase"/>
    <property type="match status" value="1"/>
</dbReference>
<dbReference type="Proteomes" id="UP000182427">
    <property type="component" value="Chromosome I"/>
</dbReference>
<feature type="binding site" evidence="13">
    <location>
        <position position="240"/>
    </location>
    <ligand>
        <name>Zn(2+)</name>
        <dbReference type="ChEBI" id="CHEBI:29105"/>
    </ligand>
</feature>
<dbReference type="EMBL" id="LT629690">
    <property type="protein sequence ID" value="SDG04340.1"/>
    <property type="molecule type" value="Genomic_DNA"/>
</dbReference>
<dbReference type="InterPro" id="IPR024909">
    <property type="entry name" value="Cys-tRNA/MSH_ligase"/>
</dbReference>
<comment type="similarity">
    <text evidence="2 13">Belongs to the class-I aminoacyl-tRNA synthetase family.</text>
</comment>
<dbReference type="InterPro" id="IPR009080">
    <property type="entry name" value="tRNAsynth_Ia_anticodon-bd"/>
</dbReference>
<keyword evidence="6 13" id="KW-0479">Metal-binding</keyword>
<feature type="domain" description="Cysteinyl-tRNA synthetase class Ia DALR" evidence="14">
    <location>
        <begin position="356"/>
        <end position="420"/>
    </location>
</feature>
<dbReference type="NCBIfam" id="TIGR00435">
    <property type="entry name" value="cysS"/>
    <property type="match status" value="1"/>
</dbReference>
<dbReference type="GO" id="GO:0005524">
    <property type="term" value="F:ATP binding"/>
    <property type="evidence" value="ECO:0007669"/>
    <property type="project" value="UniProtKB-UniRule"/>
</dbReference>
<name>A0A1G7R309_9BACT</name>
<evidence type="ECO:0000256" key="11">
    <source>
        <dbReference type="ARBA" id="ARBA00023146"/>
    </source>
</evidence>
<reference evidence="15 16" key="1">
    <citation type="submission" date="2016-10" db="EMBL/GenBank/DDBJ databases">
        <authorList>
            <person name="de Groot N.N."/>
        </authorList>
    </citation>
    <scope>NUCLEOTIDE SEQUENCE [LARGE SCALE GENOMIC DNA]</scope>
    <source>
        <strain evidence="15 16">GAS232</strain>
    </source>
</reference>
<dbReference type="InterPro" id="IPR015273">
    <property type="entry name" value="Cys-tRNA-synt_Ia_DALR"/>
</dbReference>
<evidence type="ECO:0000256" key="5">
    <source>
        <dbReference type="ARBA" id="ARBA00022598"/>
    </source>
</evidence>
<dbReference type="Pfam" id="PF01406">
    <property type="entry name" value="tRNA-synt_1e"/>
    <property type="match status" value="1"/>
</dbReference>
<dbReference type="PRINTS" id="PR00983">
    <property type="entry name" value="TRNASYNTHCYS"/>
</dbReference>
<dbReference type="Pfam" id="PF23493">
    <property type="entry name" value="CysS_C"/>
    <property type="match status" value="1"/>
</dbReference>
<dbReference type="Gene3D" id="3.40.50.620">
    <property type="entry name" value="HUPs"/>
    <property type="match status" value="1"/>
</dbReference>
<comment type="subunit">
    <text evidence="3 13">Monomer.</text>
</comment>
<evidence type="ECO:0000256" key="3">
    <source>
        <dbReference type="ARBA" id="ARBA00011245"/>
    </source>
</evidence>
<keyword evidence="11 13" id="KW-0030">Aminoacyl-tRNA synthetase</keyword>
<dbReference type="PANTHER" id="PTHR10890">
    <property type="entry name" value="CYSTEINYL-TRNA SYNTHETASE"/>
    <property type="match status" value="1"/>
</dbReference>
<evidence type="ECO:0000256" key="6">
    <source>
        <dbReference type="ARBA" id="ARBA00022723"/>
    </source>
</evidence>
<dbReference type="HAMAP" id="MF_00041">
    <property type="entry name" value="Cys_tRNA_synth"/>
    <property type="match status" value="1"/>
</dbReference>
<gene>
    <name evidence="13" type="primary">cysS</name>
    <name evidence="15" type="ORF">SAMN05444167_4077</name>
</gene>
<evidence type="ECO:0000256" key="8">
    <source>
        <dbReference type="ARBA" id="ARBA00022833"/>
    </source>
</evidence>
<accession>A0A1G7R309</accession>
<evidence type="ECO:0000256" key="4">
    <source>
        <dbReference type="ARBA" id="ARBA00022490"/>
    </source>
</evidence>
<dbReference type="SUPFAM" id="SSF47323">
    <property type="entry name" value="Anticodon-binding domain of a subclass of class I aminoacyl-tRNA synthetases"/>
    <property type="match status" value="1"/>
</dbReference>
<evidence type="ECO:0000256" key="12">
    <source>
        <dbReference type="ARBA" id="ARBA00047398"/>
    </source>
</evidence>
<dbReference type="GO" id="GO:0005829">
    <property type="term" value="C:cytosol"/>
    <property type="evidence" value="ECO:0007669"/>
    <property type="project" value="TreeGrafter"/>
</dbReference>
<evidence type="ECO:0000313" key="15">
    <source>
        <dbReference type="EMBL" id="SDG04340.1"/>
    </source>
</evidence>
<keyword evidence="16" id="KW-1185">Reference proteome</keyword>
<feature type="short sequence motif" description="'HIGH' region" evidence="13">
    <location>
        <begin position="31"/>
        <end position="41"/>
    </location>
</feature>
<dbReference type="Pfam" id="PF09190">
    <property type="entry name" value="DALR_2"/>
    <property type="match status" value="1"/>
</dbReference>
<dbReference type="SUPFAM" id="SSF52374">
    <property type="entry name" value="Nucleotidylyl transferase"/>
    <property type="match status" value="1"/>
</dbReference>
<comment type="cofactor">
    <cofactor evidence="13">
        <name>Zn(2+)</name>
        <dbReference type="ChEBI" id="CHEBI:29105"/>
    </cofactor>
    <text evidence="13">Binds 1 zinc ion per subunit.</text>
</comment>
<dbReference type="GO" id="GO:0004817">
    <property type="term" value="F:cysteine-tRNA ligase activity"/>
    <property type="evidence" value="ECO:0007669"/>
    <property type="project" value="UniProtKB-UniRule"/>
</dbReference>
<dbReference type="EC" id="6.1.1.16" evidence="13"/>
<keyword evidence="10 13" id="KW-0648">Protein biosynthesis</keyword>
<evidence type="ECO:0000256" key="2">
    <source>
        <dbReference type="ARBA" id="ARBA00005594"/>
    </source>
</evidence>
<dbReference type="InterPro" id="IPR056411">
    <property type="entry name" value="CysS_C"/>
</dbReference>
<evidence type="ECO:0000313" key="16">
    <source>
        <dbReference type="Proteomes" id="UP000182427"/>
    </source>
</evidence>
<dbReference type="InterPro" id="IPR015803">
    <property type="entry name" value="Cys-tRNA-ligase"/>
</dbReference>
<dbReference type="AlphaFoldDB" id="A0A1G7R309"/>
<dbReference type="RefSeq" id="WP_083346763.1">
    <property type="nucleotide sequence ID" value="NZ_LT629690.1"/>
</dbReference>
<dbReference type="PANTHER" id="PTHR10890:SF3">
    <property type="entry name" value="CYSTEINE--TRNA LIGASE, CYTOPLASMIC"/>
    <property type="match status" value="1"/>
</dbReference>
<dbReference type="OrthoDB" id="9815130at2"/>
<evidence type="ECO:0000256" key="10">
    <source>
        <dbReference type="ARBA" id="ARBA00022917"/>
    </source>
</evidence>